<evidence type="ECO:0000256" key="3">
    <source>
        <dbReference type="ARBA" id="ARBA00022692"/>
    </source>
</evidence>
<proteinExistence type="inferred from homology"/>
<dbReference type="OrthoDB" id="30881at2759"/>
<evidence type="ECO:0000256" key="4">
    <source>
        <dbReference type="ARBA" id="ARBA00022989"/>
    </source>
</evidence>
<dbReference type="AlphaFoldDB" id="A0A8H3R9P7"/>
<feature type="transmembrane region" description="Helical" evidence="6">
    <location>
        <begin position="33"/>
        <end position="50"/>
    </location>
</feature>
<name>A0A8H3R9P7_9GLOM</name>
<dbReference type="PANTHER" id="PTHR13353:SF5">
    <property type="entry name" value="TRANSMEMBRANE PROTEIN 19"/>
    <property type="match status" value="1"/>
</dbReference>
<keyword evidence="3 6" id="KW-0812">Transmembrane</keyword>
<protein>
    <submittedName>
        <fullName evidence="7">Protein PGR isoform X1</fullName>
    </submittedName>
</protein>
<comment type="similarity">
    <text evidence="2">Belongs to the TMEM19 family.</text>
</comment>
<gene>
    <name evidence="7" type="ORF">RCL2_003114800</name>
</gene>
<dbReference type="Proteomes" id="UP000615446">
    <property type="component" value="Unassembled WGS sequence"/>
</dbReference>
<dbReference type="InterPro" id="IPR002794">
    <property type="entry name" value="DUF92_TMEM19"/>
</dbReference>
<dbReference type="PANTHER" id="PTHR13353">
    <property type="entry name" value="TRANSMEMBRANE PROTEIN 19"/>
    <property type="match status" value="1"/>
</dbReference>
<dbReference type="EMBL" id="BLAL01000357">
    <property type="protein sequence ID" value="GET04855.1"/>
    <property type="molecule type" value="Genomic_DNA"/>
</dbReference>
<evidence type="ECO:0000313" key="8">
    <source>
        <dbReference type="Proteomes" id="UP000615446"/>
    </source>
</evidence>
<evidence type="ECO:0000256" key="2">
    <source>
        <dbReference type="ARBA" id="ARBA00009012"/>
    </source>
</evidence>
<dbReference type="GO" id="GO:0016020">
    <property type="term" value="C:membrane"/>
    <property type="evidence" value="ECO:0007669"/>
    <property type="project" value="UniProtKB-SubCell"/>
</dbReference>
<feature type="transmembrane region" description="Helical" evidence="6">
    <location>
        <begin position="211"/>
        <end position="231"/>
    </location>
</feature>
<evidence type="ECO:0000256" key="5">
    <source>
        <dbReference type="ARBA" id="ARBA00023136"/>
    </source>
</evidence>
<keyword evidence="5 6" id="KW-0472">Membrane</keyword>
<feature type="transmembrane region" description="Helical" evidence="6">
    <location>
        <begin position="179"/>
        <end position="199"/>
    </location>
</feature>
<dbReference type="Pfam" id="PF01940">
    <property type="entry name" value="DUF92"/>
    <property type="match status" value="1"/>
</dbReference>
<reference evidence="7" key="1">
    <citation type="submission" date="2019-10" db="EMBL/GenBank/DDBJ databases">
        <title>Conservation and host-specific expression of non-tandemly repeated heterogenous ribosome RNA gene in arbuscular mycorrhizal fungi.</title>
        <authorList>
            <person name="Maeda T."/>
            <person name="Kobayashi Y."/>
            <person name="Nakagawa T."/>
            <person name="Ezawa T."/>
            <person name="Yamaguchi K."/>
            <person name="Bino T."/>
            <person name="Nishimoto Y."/>
            <person name="Shigenobu S."/>
            <person name="Kawaguchi M."/>
        </authorList>
    </citation>
    <scope>NUCLEOTIDE SEQUENCE</scope>
    <source>
        <strain evidence="7">HR1</strain>
    </source>
</reference>
<evidence type="ECO:0000256" key="1">
    <source>
        <dbReference type="ARBA" id="ARBA00004141"/>
    </source>
</evidence>
<accession>A0A8H3R9P7</accession>
<keyword evidence="4 6" id="KW-1133">Transmembrane helix</keyword>
<comment type="caution">
    <text evidence="7">The sequence shown here is derived from an EMBL/GenBank/DDBJ whole genome shotgun (WGS) entry which is preliminary data.</text>
</comment>
<evidence type="ECO:0000256" key="6">
    <source>
        <dbReference type="SAM" id="Phobius"/>
    </source>
</evidence>
<organism evidence="7 8">
    <name type="scientific">Rhizophagus clarus</name>
    <dbReference type="NCBI Taxonomy" id="94130"/>
    <lineage>
        <taxon>Eukaryota</taxon>
        <taxon>Fungi</taxon>
        <taxon>Fungi incertae sedis</taxon>
        <taxon>Mucoromycota</taxon>
        <taxon>Glomeromycotina</taxon>
        <taxon>Glomeromycetes</taxon>
        <taxon>Glomerales</taxon>
        <taxon>Glomeraceae</taxon>
        <taxon>Rhizophagus</taxon>
    </lineage>
</organism>
<sequence>MHVYAFSRRIVRAVRVIRSAHAFHVVRKNLKSALPELGALAAFFAGVGTIQNDWSVFAVVLLVFYFTGSRLTKYKAERKKQLEEEYHEGGQRTAIQVYSNALVGTILSIIHQYYYGGEESCLLNDRGSRFIFFMYLGIYATCNGDTWASELGVLNKGKPRLITTFKEVPPGTNGGVTPLGLLASILGGFVIGLSATISLGLSNLCKEYTGYLEIILIILIASISGFFGSLIDSLLGATVQISNYDEKLKKITNQQNKYTITISGYDLLDNNQVNFVSSLVTGLITAYTCDLIYT</sequence>
<feature type="transmembrane region" description="Helical" evidence="6">
    <location>
        <begin position="56"/>
        <end position="72"/>
    </location>
</feature>
<comment type="subcellular location">
    <subcellularLocation>
        <location evidence="1">Membrane</location>
        <topology evidence="1">Multi-pass membrane protein</topology>
    </subcellularLocation>
</comment>
<evidence type="ECO:0000313" key="7">
    <source>
        <dbReference type="EMBL" id="GET04855.1"/>
    </source>
</evidence>